<organism evidence="2 3">
    <name type="scientific">Gossypium arboreum</name>
    <name type="common">Tree cotton</name>
    <name type="synonym">Gossypium nanking</name>
    <dbReference type="NCBI Taxonomy" id="29729"/>
    <lineage>
        <taxon>Eukaryota</taxon>
        <taxon>Viridiplantae</taxon>
        <taxon>Streptophyta</taxon>
        <taxon>Embryophyta</taxon>
        <taxon>Tracheophyta</taxon>
        <taxon>Spermatophyta</taxon>
        <taxon>Magnoliopsida</taxon>
        <taxon>eudicotyledons</taxon>
        <taxon>Gunneridae</taxon>
        <taxon>Pentapetalae</taxon>
        <taxon>rosids</taxon>
        <taxon>malvids</taxon>
        <taxon>Malvales</taxon>
        <taxon>Malvaceae</taxon>
        <taxon>Malvoideae</taxon>
        <taxon>Gossypium</taxon>
    </lineage>
</organism>
<sequence length="184" mass="20952">MAEVNVVGVDLANLQIMEEPLVLNEDAVSTDLNYELCLVGRSTKGGDSISGPIMDHGILGAALITKRVTKYMWIRVLLDVKSPLKRKKKISTGRNQCIYVLFQYEKLPLFCFLYGRLRHGENFCPIRLILSDQQVEFGWNISLKATPRRGRQVVSRWLRDDTDEGRWTCMELEGEPGQGDSEMM</sequence>
<name>A0ABR0NSF1_GOSAR</name>
<accession>A0ABR0NSF1</accession>
<keyword evidence="3" id="KW-1185">Reference proteome</keyword>
<protein>
    <recommendedName>
        <fullName evidence="1">Zinc knuckle CX2CX4HX4C domain-containing protein</fullName>
    </recommendedName>
</protein>
<feature type="domain" description="Zinc knuckle CX2CX4HX4C" evidence="1">
    <location>
        <begin position="78"/>
        <end position="125"/>
    </location>
</feature>
<gene>
    <name evidence="2" type="ORF">PVK06_031728</name>
</gene>
<evidence type="ECO:0000313" key="3">
    <source>
        <dbReference type="Proteomes" id="UP001358586"/>
    </source>
</evidence>
<dbReference type="EMBL" id="JARKNE010000009">
    <property type="protein sequence ID" value="KAK5804079.1"/>
    <property type="molecule type" value="Genomic_DNA"/>
</dbReference>
<comment type="caution">
    <text evidence="2">The sequence shown here is derived from an EMBL/GenBank/DDBJ whole genome shotgun (WGS) entry which is preliminary data.</text>
</comment>
<dbReference type="Pfam" id="PF14392">
    <property type="entry name" value="zf-CCHC_4"/>
    <property type="match status" value="1"/>
</dbReference>
<evidence type="ECO:0000313" key="2">
    <source>
        <dbReference type="EMBL" id="KAK5804079.1"/>
    </source>
</evidence>
<evidence type="ECO:0000259" key="1">
    <source>
        <dbReference type="Pfam" id="PF14392"/>
    </source>
</evidence>
<reference evidence="2 3" key="1">
    <citation type="submission" date="2023-03" db="EMBL/GenBank/DDBJ databases">
        <title>WGS of Gossypium arboreum.</title>
        <authorList>
            <person name="Yu D."/>
        </authorList>
    </citation>
    <scope>NUCLEOTIDE SEQUENCE [LARGE SCALE GENOMIC DNA]</scope>
    <source>
        <tissue evidence="2">Leaf</tissue>
    </source>
</reference>
<proteinExistence type="predicted"/>
<dbReference type="InterPro" id="IPR025836">
    <property type="entry name" value="Zn_knuckle_CX2CX4HX4C"/>
</dbReference>
<dbReference type="Proteomes" id="UP001358586">
    <property type="component" value="Chromosome 9"/>
</dbReference>